<accession>A0A5D3DD07</accession>
<dbReference type="InterPro" id="IPR043128">
    <property type="entry name" value="Rev_trsase/Diguanyl_cyclase"/>
</dbReference>
<reference evidence="13 14" key="1">
    <citation type="submission" date="2019-08" db="EMBL/GenBank/DDBJ databases">
        <title>Draft genome sequences of two oriental melons (Cucumis melo L. var makuwa).</title>
        <authorList>
            <person name="Kwon S.-Y."/>
        </authorList>
    </citation>
    <scope>NUCLEOTIDE SEQUENCE [LARGE SCALE GENOMIC DNA]</scope>
    <source>
        <strain evidence="14">cv. Chang Bougi</strain>
        <strain evidence="13">cv. SW 3</strain>
        <tissue evidence="12">Leaf</tissue>
    </source>
</reference>
<evidence type="ECO:0000256" key="4">
    <source>
        <dbReference type="ARBA" id="ARBA00022722"/>
    </source>
</evidence>
<dbReference type="Proteomes" id="UP000321947">
    <property type="component" value="Unassembled WGS sequence"/>
</dbReference>
<dbReference type="PANTHER" id="PTHR24559">
    <property type="entry name" value="TRANSPOSON TY3-I GAG-POL POLYPROTEIN"/>
    <property type="match status" value="1"/>
</dbReference>
<keyword evidence="4" id="KW-0540">Nuclease</keyword>
<evidence type="ECO:0000313" key="14">
    <source>
        <dbReference type="Proteomes" id="UP000321947"/>
    </source>
</evidence>
<dbReference type="GO" id="GO:0004519">
    <property type="term" value="F:endonuclease activity"/>
    <property type="evidence" value="ECO:0007669"/>
    <property type="project" value="UniProtKB-KW"/>
</dbReference>
<evidence type="ECO:0000313" key="12">
    <source>
        <dbReference type="EMBL" id="TYK21159.1"/>
    </source>
</evidence>
<evidence type="ECO:0000256" key="5">
    <source>
        <dbReference type="ARBA" id="ARBA00022759"/>
    </source>
</evidence>
<feature type="compositionally biased region" description="Basic and acidic residues" evidence="9">
    <location>
        <begin position="132"/>
        <end position="142"/>
    </location>
</feature>
<keyword evidence="7" id="KW-0695">RNA-directed DNA polymerase</keyword>
<dbReference type="PANTHER" id="PTHR24559:SF450">
    <property type="entry name" value="RNA-DIRECTED DNA POLYMERASE HOMOLOG"/>
    <property type="match status" value="1"/>
</dbReference>
<evidence type="ECO:0000256" key="3">
    <source>
        <dbReference type="ARBA" id="ARBA00022695"/>
    </source>
</evidence>
<proteinExistence type="predicted"/>
<dbReference type="Gene3D" id="2.40.70.10">
    <property type="entry name" value="Acid Proteases"/>
    <property type="match status" value="1"/>
</dbReference>
<dbReference type="GO" id="GO:0003964">
    <property type="term" value="F:RNA-directed DNA polymerase activity"/>
    <property type="evidence" value="ECO:0007669"/>
    <property type="project" value="UniProtKB-KW"/>
</dbReference>
<keyword evidence="1" id="KW-0645">Protease</keyword>
<keyword evidence="8" id="KW-0175">Coiled coil</keyword>
<evidence type="ECO:0000256" key="8">
    <source>
        <dbReference type="SAM" id="Coils"/>
    </source>
</evidence>
<keyword evidence="5" id="KW-0255">Endonuclease</keyword>
<dbReference type="AlphaFoldDB" id="A0A5D3DD07"/>
<evidence type="ECO:0000256" key="7">
    <source>
        <dbReference type="ARBA" id="ARBA00022918"/>
    </source>
</evidence>
<dbReference type="InterPro" id="IPR043502">
    <property type="entry name" value="DNA/RNA_pol_sf"/>
</dbReference>
<dbReference type="InterPro" id="IPR000477">
    <property type="entry name" value="RT_dom"/>
</dbReference>
<dbReference type="SUPFAM" id="SSF56672">
    <property type="entry name" value="DNA/RNA polymerases"/>
    <property type="match status" value="1"/>
</dbReference>
<dbReference type="GO" id="GO:0006508">
    <property type="term" value="P:proteolysis"/>
    <property type="evidence" value="ECO:0007669"/>
    <property type="project" value="UniProtKB-KW"/>
</dbReference>
<sequence length="371" mass="42786">MLLVKEGGEELENVEEEFFDAEAEIKQVEVHSVENLNIELSINSVVGLINLGTMKVKRKIGEEEVVILIDCGATHNFIAEKLVIKLGLALHETPSYGVILGSGRTVKEMMATLPWGDRSRLEKFAVVFLSPRQEDQDQRGSETHQNAGRPMGKEEQEEERCHQELLPRLPFLEKFASVFEWPEKLPPQRSIDHHIYLKSGTHSVNARPYRSWRFCVDYRALNNVTIPDKFPIPVIEELFDELNGANMFSKIDLKTGYHQIWMCPDDIEKTAFRTYEGHYEFPVMLFGLTNTPSTFQALMNQMLKPYLRWFVLVFFNDILVYSKGIGEHVQHLEVVLELLKENELYANLKKCSFAKPRIGYLGHFISEKALR</sequence>
<dbReference type="CDD" id="cd01647">
    <property type="entry name" value="RT_LTR"/>
    <property type="match status" value="1"/>
</dbReference>
<dbReference type="InterPro" id="IPR053134">
    <property type="entry name" value="RNA-dir_DNA_polymerase"/>
</dbReference>
<dbReference type="CDD" id="cd00303">
    <property type="entry name" value="retropepsin_like"/>
    <property type="match status" value="1"/>
</dbReference>
<evidence type="ECO:0000313" key="11">
    <source>
        <dbReference type="EMBL" id="KAA0061683.1"/>
    </source>
</evidence>
<name>A0A5D3DD07_CUCMM</name>
<evidence type="ECO:0000256" key="1">
    <source>
        <dbReference type="ARBA" id="ARBA00022670"/>
    </source>
</evidence>
<evidence type="ECO:0000256" key="6">
    <source>
        <dbReference type="ARBA" id="ARBA00022801"/>
    </source>
</evidence>
<feature type="domain" description="Reverse transcriptase" evidence="10">
    <location>
        <begin position="186"/>
        <end position="365"/>
    </location>
</feature>
<dbReference type="Pfam" id="PF00078">
    <property type="entry name" value="RVT_1"/>
    <property type="match status" value="1"/>
</dbReference>
<dbReference type="PROSITE" id="PS50878">
    <property type="entry name" value="RT_POL"/>
    <property type="match status" value="1"/>
</dbReference>
<organism evidence="12 14">
    <name type="scientific">Cucumis melo var. makuwa</name>
    <name type="common">Oriental melon</name>
    <dbReference type="NCBI Taxonomy" id="1194695"/>
    <lineage>
        <taxon>Eukaryota</taxon>
        <taxon>Viridiplantae</taxon>
        <taxon>Streptophyta</taxon>
        <taxon>Embryophyta</taxon>
        <taxon>Tracheophyta</taxon>
        <taxon>Spermatophyta</taxon>
        <taxon>Magnoliopsida</taxon>
        <taxon>eudicotyledons</taxon>
        <taxon>Gunneridae</taxon>
        <taxon>Pentapetalae</taxon>
        <taxon>rosids</taxon>
        <taxon>fabids</taxon>
        <taxon>Cucurbitales</taxon>
        <taxon>Cucurbitaceae</taxon>
        <taxon>Benincaseae</taxon>
        <taxon>Cucumis</taxon>
    </lineage>
</organism>
<evidence type="ECO:0000259" key="10">
    <source>
        <dbReference type="PROSITE" id="PS50878"/>
    </source>
</evidence>
<feature type="coiled-coil region" evidence="8">
    <location>
        <begin position="4"/>
        <end position="31"/>
    </location>
</feature>
<dbReference type="Proteomes" id="UP000321393">
    <property type="component" value="Unassembled WGS sequence"/>
</dbReference>
<evidence type="ECO:0000256" key="2">
    <source>
        <dbReference type="ARBA" id="ARBA00022679"/>
    </source>
</evidence>
<evidence type="ECO:0000256" key="9">
    <source>
        <dbReference type="SAM" id="MobiDB-lite"/>
    </source>
</evidence>
<gene>
    <name evidence="12" type="ORF">E5676_scaffold75860G00290</name>
    <name evidence="11" type="ORF">E6C27_scaffold212G00560</name>
</gene>
<dbReference type="GO" id="GO:0008233">
    <property type="term" value="F:peptidase activity"/>
    <property type="evidence" value="ECO:0007669"/>
    <property type="project" value="UniProtKB-KW"/>
</dbReference>
<evidence type="ECO:0000313" key="13">
    <source>
        <dbReference type="Proteomes" id="UP000321393"/>
    </source>
</evidence>
<comment type="caution">
    <text evidence="12">The sequence shown here is derived from an EMBL/GenBank/DDBJ whole genome shotgun (WGS) entry which is preliminary data.</text>
</comment>
<dbReference type="FunFam" id="3.10.10.10:FF:000007">
    <property type="entry name" value="Retrovirus-related Pol polyprotein from transposon 17.6-like Protein"/>
    <property type="match status" value="1"/>
</dbReference>
<dbReference type="OrthoDB" id="117622at2759"/>
<protein>
    <recommendedName>
        <fullName evidence="10">Reverse transcriptase domain-containing protein</fullName>
    </recommendedName>
</protein>
<keyword evidence="6" id="KW-0378">Hydrolase</keyword>
<dbReference type="Gene3D" id="3.30.70.270">
    <property type="match status" value="1"/>
</dbReference>
<feature type="region of interest" description="Disordered" evidence="9">
    <location>
        <begin position="132"/>
        <end position="160"/>
    </location>
</feature>
<keyword evidence="2" id="KW-0808">Transferase</keyword>
<keyword evidence="3" id="KW-0548">Nucleotidyltransferase</keyword>
<dbReference type="EMBL" id="SSTD01005858">
    <property type="protein sequence ID" value="TYK21159.1"/>
    <property type="molecule type" value="Genomic_DNA"/>
</dbReference>
<dbReference type="InterPro" id="IPR021109">
    <property type="entry name" value="Peptidase_aspartic_dom_sf"/>
</dbReference>
<dbReference type="EMBL" id="SSTE01004737">
    <property type="protein sequence ID" value="KAA0061683.1"/>
    <property type="molecule type" value="Genomic_DNA"/>
</dbReference>
<feature type="compositionally biased region" description="Basic and acidic residues" evidence="9">
    <location>
        <begin position="151"/>
        <end position="160"/>
    </location>
</feature>
<dbReference type="Gene3D" id="3.10.10.10">
    <property type="entry name" value="HIV Type 1 Reverse Transcriptase, subunit A, domain 1"/>
    <property type="match status" value="1"/>
</dbReference>